<dbReference type="EC" id="2.7.11.1" evidence="3"/>
<dbReference type="InterPro" id="IPR023214">
    <property type="entry name" value="HAD_sf"/>
</dbReference>
<evidence type="ECO:0000256" key="13">
    <source>
        <dbReference type="ARBA" id="ARBA00022840"/>
    </source>
</evidence>
<comment type="catalytic activity">
    <reaction evidence="18">
        <text>L-seryl-[protein] + ATP = O-phospho-L-seryl-[protein] + ADP + H(+)</text>
        <dbReference type="Rhea" id="RHEA:17989"/>
        <dbReference type="Rhea" id="RHEA-COMP:9863"/>
        <dbReference type="Rhea" id="RHEA-COMP:11604"/>
        <dbReference type="ChEBI" id="CHEBI:15378"/>
        <dbReference type="ChEBI" id="CHEBI:29999"/>
        <dbReference type="ChEBI" id="CHEBI:30616"/>
        <dbReference type="ChEBI" id="CHEBI:83421"/>
        <dbReference type="ChEBI" id="CHEBI:456216"/>
        <dbReference type="EC" id="2.7.11.1"/>
    </reaction>
</comment>
<keyword evidence="5" id="KW-0433">Leucine-rich repeat</keyword>
<dbReference type="InterPro" id="IPR046959">
    <property type="entry name" value="PRK1-6/SRF4-like"/>
</dbReference>
<keyword evidence="8 20" id="KW-0812">Transmembrane</keyword>
<evidence type="ECO:0000313" key="22">
    <source>
        <dbReference type="EMBL" id="KAF0896297.1"/>
    </source>
</evidence>
<dbReference type="Pfam" id="PF07714">
    <property type="entry name" value="PK_Tyr_Ser-Thr"/>
    <property type="match status" value="1"/>
</dbReference>
<keyword evidence="10" id="KW-0677">Repeat</keyword>
<comment type="catalytic activity">
    <reaction evidence="17">
        <text>L-threonyl-[protein] + ATP = O-phospho-L-threonyl-[protein] + ADP + H(+)</text>
        <dbReference type="Rhea" id="RHEA:46608"/>
        <dbReference type="Rhea" id="RHEA-COMP:11060"/>
        <dbReference type="Rhea" id="RHEA-COMP:11605"/>
        <dbReference type="ChEBI" id="CHEBI:15378"/>
        <dbReference type="ChEBI" id="CHEBI:30013"/>
        <dbReference type="ChEBI" id="CHEBI:30616"/>
        <dbReference type="ChEBI" id="CHEBI:61977"/>
        <dbReference type="ChEBI" id="CHEBI:456216"/>
        <dbReference type="EC" id="2.7.11.1"/>
    </reaction>
</comment>
<dbReference type="InterPro" id="IPR001611">
    <property type="entry name" value="Leu-rich_rpt"/>
</dbReference>
<feature type="region of interest" description="Disordered" evidence="19">
    <location>
        <begin position="458"/>
        <end position="479"/>
    </location>
</feature>
<evidence type="ECO:0000256" key="3">
    <source>
        <dbReference type="ARBA" id="ARBA00012513"/>
    </source>
</evidence>
<evidence type="ECO:0000256" key="7">
    <source>
        <dbReference type="ARBA" id="ARBA00022679"/>
    </source>
</evidence>
<keyword evidence="4" id="KW-0723">Serine/threonine-protein kinase</keyword>
<evidence type="ECO:0000256" key="8">
    <source>
        <dbReference type="ARBA" id="ARBA00022692"/>
    </source>
</evidence>
<evidence type="ECO:0000256" key="1">
    <source>
        <dbReference type="ARBA" id="ARBA00004167"/>
    </source>
</evidence>
<evidence type="ECO:0000256" key="6">
    <source>
        <dbReference type="ARBA" id="ARBA00022626"/>
    </source>
</evidence>
<keyword evidence="13" id="KW-0067">ATP-binding</keyword>
<dbReference type="SUPFAM" id="SSF56784">
    <property type="entry name" value="HAD-like"/>
    <property type="match status" value="1"/>
</dbReference>
<evidence type="ECO:0000256" key="18">
    <source>
        <dbReference type="ARBA" id="ARBA00048679"/>
    </source>
</evidence>
<dbReference type="InterPro" id="IPR003591">
    <property type="entry name" value="Leu-rich_rpt_typical-subtyp"/>
</dbReference>
<dbReference type="Pfam" id="PF00702">
    <property type="entry name" value="Hydrolase"/>
    <property type="match status" value="1"/>
</dbReference>
<dbReference type="FunFam" id="3.80.10.10:FF:000111">
    <property type="entry name" value="LRR receptor-like serine/threonine-protein kinase ERECTA"/>
    <property type="match status" value="1"/>
</dbReference>
<dbReference type="NCBIfam" id="TIGR01509">
    <property type="entry name" value="HAD-SF-IA-v3"/>
    <property type="match status" value="1"/>
</dbReference>
<dbReference type="GO" id="GO:0005524">
    <property type="term" value="F:ATP binding"/>
    <property type="evidence" value="ECO:0007669"/>
    <property type="project" value="UniProtKB-KW"/>
</dbReference>
<evidence type="ECO:0000256" key="16">
    <source>
        <dbReference type="ARBA" id="ARBA00023180"/>
    </source>
</evidence>
<proteinExistence type="inferred from homology"/>
<evidence type="ECO:0000256" key="12">
    <source>
        <dbReference type="ARBA" id="ARBA00022777"/>
    </source>
</evidence>
<dbReference type="InterPro" id="IPR036412">
    <property type="entry name" value="HAD-like_sf"/>
</dbReference>
<dbReference type="OrthoDB" id="2012566at2759"/>
<keyword evidence="7" id="KW-0808">Transferase</keyword>
<dbReference type="PANTHER" id="PTHR48007">
    <property type="entry name" value="LEUCINE-RICH REPEAT RECEPTOR-LIKE PROTEIN KINASE PXC1"/>
    <property type="match status" value="1"/>
</dbReference>
<dbReference type="Pfam" id="PF13855">
    <property type="entry name" value="LRR_8"/>
    <property type="match status" value="1"/>
</dbReference>
<dbReference type="InterPro" id="IPR032675">
    <property type="entry name" value="LRR_dom_sf"/>
</dbReference>
<dbReference type="PRINTS" id="PR00019">
    <property type="entry name" value="LEURICHRPT"/>
</dbReference>
<evidence type="ECO:0000256" key="19">
    <source>
        <dbReference type="SAM" id="MobiDB-lite"/>
    </source>
</evidence>
<dbReference type="FunFam" id="3.80.10.10:FF:000041">
    <property type="entry name" value="LRR receptor-like serine/threonine-protein kinase ERECTA"/>
    <property type="match status" value="1"/>
</dbReference>
<evidence type="ECO:0000313" key="23">
    <source>
        <dbReference type="Proteomes" id="UP000479710"/>
    </source>
</evidence>
<protein>
    <recommendedName>
        <fullName evidence="3">non-specific serine/threonine protein kinase</fullName>
        <ecNumber evidence="3">2.7.11.1</ecNumber>
    </recommendedName>
</protein>
<dbReference type="Gene3D" id="3.80.10.10">
    <property type="entry name" value="Ribonuclease Inhibitor"/>
    <property type="match status" value="1"/>
</dbReference>
<dbReference type="GO" id="GO:0004674">
    <property type="term" value="F:protein serine/threonine kinase activity"/>
    <property type="evidence" value="ECO:0007669"/>
    <property type="project" value="UniProtKB-KW"/>
</dbReference>
<evidence type="ECO:0000256" key="20">
    <source>
        <dbReference type="SAM" id="Phobius"/>
    </source>
</evidence>
<keyword evidence="9" id="KW-0732">Signal</keyword>
<dbReference type="SUPFAM" id="SSF52058">
    <property type="entry name" value="L domain-like"/>
    <property type="match status" value="1"/>
</dbReference>
<keyword evidence="23" id="KW-1185">Reference proteome</keyword>
<dbReference type="SUPFAM" id="SSF56112">
    <property type="entry name" value="Protein kinase-like (PK-like)"/>
    <property type="match status" value="1"/>
</dbReference>
<sequence>MVYLLPRAPYVASSIPKPTSFSAPLRPPCMSSSTSAASTAESSRPPRKLPVLLFDVMDTVVRDPFYHHIPAFFQMSMKELLESKHPTAWSEFEMGLIDENELAKKFFNDGRSFDLEGLKACMVRAYEYIDGVEDILYSLKQNNYEVHAFTNYPVWYQLVEEKLKLSKYLSWTFCSCTVGKRKPAPDFYLHAVDHLNVDPASCIFIDDRMTNIEAAVSVGMVGLHFKNAEVLKKDLRSLGVEFAPLLEGEIQNLSGYVPSVLGSLAFLRRLNLHGNRLSGTVPPALANATSLHSLFLYGNNLTGGFPPELCDLPRLQNLDLSDNSLTDRLPPELGRCKQLQRLTLSGNGFSGEIPSGVWPEMVSLQLLDLSSNSLTGAIPPELGKLAALAGTLNLSRNHLSGGVPPELGHLPATVTLDLCFNNLSGEIPQSGSLASQGPTAFLNNPGLCGFPLQVPCRAAPPSSSTPPPPSAAGSLSGAGGPRQPIKTSLIVLISVADAAGVALIGVIAVYIYWKLRDRRGDGGGDDDEEGKGLFPCPCMRADDSSDGSDGDGDAKCNSGCGGGGEEGELVAIDKGFRMELDELLRSSAYVLGKGGKGIVYKVVVGNGTTPVAVRRLGGGAAAPERYKEFAAEAGAIGRVRHANVVRLRAYYWSADEKLVVTDFVNNGNLATALRVALITIG</sequence>
<feature type="non-terminal residue" evidence="22">
    <location>
        <position position="681"/>
    </location>
</feature>
<dbReference type="EMBL" id="SPHZ02000010">
    <property type="protein sequence ID" value="KAF0896297.1"/>
    <property type="molecule type" value="Genomic_DNA"/>
</dbReference>
<accession>A0A6G1C8I0</accession>
<evidence type="ECO:0000256" key="15">
    <source>
        <dbReference type="ARBA" id="ARBA00023136"/>
    </source>
</evidence>
<evidence type="ECO:0000256" key="9">
    <source>
        <dbReference type="ARBA" id="ARBA00022729"/>
    </source>
</evidence>
<dbReference type="Proteomes" id="UP000479710">
    <property type="component" value="Unassembled WGS sequence"/>
</dbReference>
<dbReference type="InterPro" id="IPR011009">
    <property type="entry name" value="Kinase-like_dom_sf"/>
</dbReference>
<dbReference type="GO" id="GO:0009742">
    <property type="term" value="P:brassinosteroid mediated signaling pathway"/>
    <property type="evidence" value="ECO:0007669"/>
    <property type="project" value="UniProtKB-KW"/>
</dbReference>
<feature type="transmembrane region" description="Helical" evidence="20">
    <location>
        <begin position="489"/>
        <end position="513"/>
    </location>
</feature>
<reference evidence="22 23" key="1">
    <citation type="submission" date="2019-11" db="EMBL/GenBank/DDBJ databases">
        <title>Whole genome sequence of Oryza granulata.</title>
        <authorList>
            <person name="Li W."/>
        </authorList>
    </citation>
    <scope>NUCLEOTIDE SEQUENCE [LARGE SCALE GENOMIC DNA]</scope>
    <source>
        <strain evidence="23">cv. Menghai</strain>
        <tissue evidence="22">Leaf</tissue>
    </source>
</reference>
<evidence type="ECO:0000256" key="10">
    <source>
        <dbReference type="ARBA" id="ARBA00022737"/>
    </source>
</evidence>
<keyword evidence="15 20" id="KW-0472">Membrane</keyword>
<dbReference type="SFLD" id="SFLDG01129">
    <property type="entry name" value="C1.5:_HAD__Beta-PGM__Phosphata"/>
    <property type="match status" value="1"/>
</dbReference>
<dbReference type="SMART" id="SM00369">
    <property type="entry name" value="LRR_TYP"/>
    <property type="match status" value="3"/>
</dbReference>
<keyword evidence="12" id="KW-0418">Kinase</keyword>
<keyword evidence="11" id="KW-0547">Nucleotide-binding</keyword>
<feature type="domain" description="Protein kinase" evidence="21">
    <location>
        <begin position="585"/>
        <end position="681"/>
    </location>
</feature>
<dbReference type="GO" id="GO:0016020">
    <property type="term" value="C:membrane"/>
    <property type="evidence" value="ECO:0007669"/>
    <property type="project" value="UniProtKB-SubCell"/>
</dbReference>
<gene>
    <name evidence="22" type="ORF">E2562_021452</name>
</gene>
<evidence type="ECO:0000256" key="17">
    <source>
        <dbReference type="ARBA" id="ARBA00047899"/>
    </source>
</evidence>
<dbReference type="Pfam" id="PF00560">
    <property type="entry name" value="LRR_1"/>
    <property type="match status" value="3"/>
</dbReference>
<comment type="similarity">
    <text evidence="2">Belongs to the RLP family.</text>
</comment>
<dbReference type="InterPro" id="IPR006439">
    <property type="entry name" value="HAD-SF_hydro_IA"/>
</dbReference>
<evidence type="ECO:0000256" key="14">
    <source>
        <dbReference type="ARBA" id="ARBA00022989"/>
    </source>
</evidence>
<dbReference type="Gene3D" id="3.40.50.1000">
    <property type="entry name" value="HAD superfamily/HAD-like"/>
    <property type="match status" value="1"/>
</dbReference>
<comment type="caution">
    <text evidence="22">The sequence shown here is derived from an EMBL/GenBank/DDBJ whole genome shotgun (WGS) entry which is preliminary data.</text>
</comment>
<evidence type="ECO:0000256" key="4">
    <source>
        <dbReference type="ARBA" id="ARBA00022527"/>
    </source>
</evidence>
<organism evidence="22 23">
    <name type="scientific">Oryza meyeriana var. granulata</name>
    <dbReference type="NCBI Taxonomy" id="110450"/>
    <lineage>
        <taxon>Eukaryota</taxon>
        <taxon>Viridiplantae</taxon>
        <taxon>Streptophyta</taxon>
        <taxon>Embryophyta</taxon>
        <taxon>Tracheophyta</taxon>
        <taxon>Spermatophyta</taxon>
        <taxon>Magnoliopsida</taxon>
        <taxon>Liliopsida</taxon>
        <taxon>Poales</taxon>
        <taxon>Poaceae</taxon>
        <taxon>BOP clade</taxon>
        <taxon>Oryzoideae</taxon>
        <taxon>Oryzeae</taxon>
        <taxon>Oryzinae</taxon>
        <taxon>Oryza</taxon>
        <taxon>Oryza meyeriana</taxon>
    </lineage>
</organism>
<dbReference type="SFLD" id="SFLDS00003">
    <property type="entry name" value="Haloacid_Dehalogenase"/>
    <property type="match status" value="1"/>
</dbReference>
<keyword evidence="6" id="KW-1070">Brassinosteroid signaling pathway</keyword>
<evidence type="ECO:0000259" key="21">
    <source>
        <dbReference type="PROSITE" id="PS50011"/>
    </source>
</evidence>
<evidence type="ECO:0000256" key="11">
    <source>
        <dbReference type="ARBA" id="ARBA00022741"/>
    </source>
</evidence>
<keyword evidence="14 20" id="KW-1133">Transmembrane helix</keyword>
<dbReference type="InterPro" id="IPR001245">
    <property type="entry name" value="Ser-Thr/Tyr_kinase_cat_dom"/>
</dbReference>
<comment type="subcellular location">
    <subcellularLocation>
        <location evidence="1">Membrane</location>
        <topology evidence="1">Single-pass membrane protein</topology>
    </subcellularLocation>
</comment>
<dbReference type="InterPro" id="IPR000719">
    <property type="entry name" value="Prot_kinase_dom"/>
</dbReference>
<dbReference type="PANTHER" id="PTHR48007:SF36">
    <property type="entry name" value="RECEPTOR PROTEIN KINASE-LIKE PROTEIN ZAR1"/>
    <property type="match status" value="1"/>
</dbReference>
<dbReference type="Gene3D" id="1.10.510.10">
    <property type="entry name" value="Transferase(Phosphotransferase) domain 1"/>
    <property type="match status" value="1"/>
</dbReference>
<name>A0A6G1C8I0_9ORYZ</name>
<dbReference type="PROSITE" id="PS50011">
    <property type="entry name" value="PROTEIN_KINASE_DOM"/>
    <property type="match status" value="1"/>
</dbReference>
<evidence type="ECO:0000256" key="2">
    <source>
        <dbReference type="ARBA" id="ARBA00009592"/>
    </source>
</evidence>
<keyword evidence="16" id="KW-0325">Glycoprotein</keyword>
<dbReference type="AlphaFoldDB" id="A0A6G1C8I0"/>
<evidence type="ECO:0000256" key="5">
    <source>
        <dbReference type="ARBA" id="ARBA00022614"/>
    </source>
</evidence>